<dbReference type="SUPFAM" id="SSF51735">
    <property type="entry name" value="NAD(P)-binding Rossmann-fold domains"/>
    <property type="match status" value="3"/>
</dbReference>
<dbReference type="SMART" id="SM00827">
    <property type="entry name" value="PKS_AT"/>
    <property type="match status" value="1"/>
</dbReference>
<feature type="active site" description="Proton donor; for dehydratase activity" evidence="5">
    <location>
        <position position="1085"/>
    </location>
</feature>
<dbReference type="SUPFAM" id="SSF50129">
    <property type="entry name" value="GroES-like"/>
    <property type="match status" value="1"/>
</dbReference>
<dbReference type="InterPro" id="IPR050091">
    <property type="entry name" value="PKS_NRPS_Biosynth_Enz"/>
</dbReference>
<dbReference type="SMART" id="SM00826">
    <property type="entry name" value="PKS_DH"/>
    <property type="match status" value="1"/>
</dbReference>
<name>A0AA39XPD0_9PEZI</name>
<dbReference type="InterPro" id="IPR036736">
    <property type="entry name" value="ACP-like_sf"/>
</dbReference>
<dbReference type="Gene3D" id="3.10.129.110">
    <property type="entry name" value="Polyketide synthase dehydratase"/>
    <property type="match status" value="1"/>
</dbReference>
<organism evidence="9 10">
    <name type="scientific">Lasiodiplodia hormozganensis</name>
    <dbReference type="NCBI Taxonomy" id="869390"/>
    <lineage>
        <taxon>Eukaryota</taxon>
        <taxon>Fungi</taxon>
        <taxon>Dikarya</taxon>
        <taxon>Ascomycota</taxon>
        <taxon>Pezizomycotina</taxon>
        <taxon>Dothideomycetes</taxon>
        <taxon>Dothideomycetes incertae sedis</taxon>
        <taxon>Botryosphaeriales</taxon>
        <taxon>Botryosphaeriaceae</taxon>
        <taxon>Lasiodiplodia</taxon>
    </lineage>
</organism>
<proteinExistence type="predicted"/>
<evidence type="ECO:0000259" key="7">
    <source>
        <dbReference type="PROSITE" id="PS52004"/>
    </source>
</evidence>
<dbReference type="Pfam" id="PF14765">
    <property type="entry name" value="PS-DH"/>
    <property type="match status" value="1"/>
</dbReference>
<evidence type="ECO:0000313" key="10">
    <source>
        <dbReference type="Proteomes" id="UP001175001"/>
    </source>
</evidence>
<dbReference type="InterPro" id="IPR049900">
    <property type="entry name" value="PKS_mFAS_DH"/>
</dbReference>
<dbReference type="InterPro" id="IPR001227">
    <property type="entry name" value="Ac_transferase_dom_sf"/>
</dbReference>
<dbReference type="Pfam" id="PF23114">
    <property type="entry name" value="NAD-bd_HRPKS_sdrA"/>
    <property type="match status" value="1"/>
</dbReference>
<dbReference type="Pfam" id="PF08240">
    <property type="entry name" value="ADH_N"/>
    <property type="match status" value="1"/>
</dbReference>
<dbReference type="GO" id="GO:0044550">
    <property type="term" value="P:secondary metabolite biosynthetic process"/>
    <property type="evidence" value="ECO:0007669"/>
    <property type="project" value="TreeGrafter"/>
</dbReference>
<dbReference type="SUPFAM" id="SSF52151">
    <property type="entry name" value="FabD/lysophospholipase-like"/>
    <property type="match status" value="1"/>
</dbReference>
<dbReference type="PANTHER" id="PTHR43775">
    <property type="entry name" value="FATTY ACID SYNTHASE"/>
    <property type="match status" value="1"/>
</dbReference>
<comment type="caution">
    <text evidence="9">The sequence shown here is derived from an EMBL/GenBank/DDBJ whole genome shotgun (WGS) entry which is preliminary data.</text>
</comment>
<dbReference type="InterPro" id="IPR049551">
    <property type="entry name" value="PKS_DH_C"/>
</dbReference>
<dbReference type="InterPro" id="IPR013968">
    <property type="entry name" value="PKS_KR"/>
</dbReference>
<evidence type="ECO:0000256" key="5">
    <source>
        <dbReference type="PROSITE-ProRule" id="PRU01363"/>
    </source>
</evidence>
<dbReference type="Gene3D" id="3.40.47.10">
    <property type="match status" value="1"/>
</dbReference>
<sequence length="2256" mass="243387">MRPPGGMFIDADPADFDAPFFGISKVDAIAMDPQQRQMLEVVYEGLENAGITLQDLDGAPYACLVGSYAVDYGDMQARDPIDKPPGFPVGVGRAILSNRVSHFLNIKGPSMTIDTACSGSLVGLDVACRYLSTGEINGAIVGASQLFLSPEHVMDTGTMKAAHSPSGKCHTFDVKADGYIKAEAVNVVILKRLSDAIRDQDPIRAVIRGSATNSDGNTPGIASPSAAAQSRAIRSAYANAGISDLNQTLYLECHGTGTQAGDPIEVSGVADVFAALRPDDMPLIIGSIKSNVGHSEPAAGLSGLLKAVLALEHDFIPGNPTFETPNPKIDMKALKVRASKANIPWPKAQIKRASVNSFGYGGSNAHVVVDDAHSALKRADLPHTRSIVTDYDDLFADDGNESPRQLLVFSGNDEASLKANVAALSSHLLNPGVRADLRDLAYTLAERRTHHFYRAFAVAESSEYDEGSVVFGKKQSTKPTIGFVFTGQGAQWPQMGRGLVEMFPSARETIKRLDAALQTLPDPPKWTILDELTESRTDDHMRLPEFSQPLVTALQLVLLDIFKSWGIRAHSVVGHSSGEIAAACAAGLLTKEDAIKIAYFRGKAATDCFDPKAPAVGMMAVGLGAESVRPYLADLDVEKSVQIACFNSPDSVTLSGQVSDLERVQSRLKEESIFARLLKVNMAYHSTYMNEVGNHYRTLVQRSCGRPLGGDAKVTMFSSVTGERMAQAADADYWTANMVSPVRFAQACKEMISNGPDAADFLIELGPSGALKGPISQIKKALVGQGSDTKYQAALARGDDSTNALFSSAGQLFIAGADIAIGRVNRSVYTDNAQPQVIVDLPNYAWNHSTKYWQESQASKDWRFRRFPHHDLLGSKVLGTSWTNSPTWKNILRLNDLPWLKDHKMGSDTLLPASGFVAMAIEAMYQLKQSVDPVEGVNSVSDLSYRLRDTKFDKALVLEEGVGVEVKLSLTPHPGTKNSWYRFTVSTLRDDVETEHSTGLIMVQGAVDERATESDLKPLQHSTSGRLWYKAVNEIGYGFGPAFQKQIAVEARVGQRQSRSTVSLTEPPAAHSPQSQYLMHPASMDGCFQTLTPSLWAGDRVSLNAVLVPAIVDELIVAASTSKPETAISVTTSEYTGRGRPEEAKSYASSCSVFDPNTSALLLKVKGLKYHKLDDGVEPNAGQTYCRSVWKPDVTFLHESQLLNVLSDSETPKVHQIIDLVAHKKPNLRVAEVDVASTDSIKAPKLWFNGGDQSARAAYTEFFFSTNNAKCLLDAQAQYQKERNCSFGLSDITKPDFAAPEAKFDFVVLTVADLGTLASAIDGASKMLARGGQLLVIGRGALDNQHTAAVQLVEAAKAIRDGGLGDVIPLPAEGADFAFLSTLPSLPDGAVSEPLNIVQLCSSNDTIGNVERSLAASGLQTQSNTAPFSSVAHRSTVLVLDELVQPVLATATGSQWEALKHLISIGCRVLWVTYGSQHLVTHPTNALVHGLFRTIRAEDPGARLTTLDVAADTSAADVASTIVRVLAAMDAQADQKLHIEHEYCERGGVVYANRILPDAGVNDFKDHEEVGSGPAPVMRRLRDLNVTARLRAERIGTLDALMFAEVAREEAPVAEGKVEVEIFAVGLNFKDVAVSMGIVPENEHILGYEGAGVVRRIGKGVTGFQPGDRVAVCANGCFANRNEIWQEQVHRLPSWLSFQDAATITLVYSTSMHALLDLGGLRKGQIYATIGTDEKRRFLTEQFGVPSDHIFSSRTPEFATKIRDATNGRGIDVILNSLTGELLDASWRLCADGGTMIEIGKRDIVDRNYLAMEPFDLYFPESSALSRKGMKPIRPVTTFKFDSIASAFALIRSGRHMGKIVVTDGEDANPELPVRPARRELVLKPNASYLIVGGLKGLCGSLAIHLARSGAKHIVALSRSGCKDDVSQGIIHQCRSLGCEVQEAIADICNEKDVIRVFQQASPPIGGVIQGAMVLKDKPYETMTLDEYHAVIASKVQGTWSLHKASLQSATPLDFFTLLSSISGLEGKKGQANYAAGNAFLDAFSAYRNAQGLAANAVNLGVIEDVGYIFEQGGMEQHFDRHHWTYINEVILRRILGYSIMQQGSTPLNAHSVSQLVTGIAVPQPADSDNSRDARFAAMFVGDGGDAASGGANAKAGADQDLQEFFLLHRSGADPSLVLKSVIEVVNKRFMKILGLDQPLEPGKPLAAYGLDSLSAVEFRNWLRADVGAELTMLEITNAFSLVKLCEKIVTKVATN</sequence>
<dbReference type="PROSITE" id="PS52004">
    <property type="entry name" value="KS3_2"/>
    <property type="match status" value="1"/>
</dbReference>
<feature type="domain" description="PKS/mFAS DH" evidence="8">
    <location>
        <begin position="870"/>
        <end position="1179"/>
    </location>
</feature>
<dbReference type="SUPFAM" id="SSF47336">
    <property type="entry name" value="ACP-like"/>
    <property type="match status" value="1"/>
</dbReference>
<dbReference type="Gene3D" id="3.40.50.720">
    <property type="entry name" value="NAD(P)-binding Rossmann-like Domain"/>
    <property type="match status" value="2"/>
</dbReference>
<dbReference type="Pfam" id="PF13602">
    <property type="entry name" value="ADH_zinc_N_2"/>
    <property type="match status" value="1"/>
</dbReference>
<dbReference type="Proteomes" id="UP001175001">
    <property type="component" value="Unassembled WGS sequence"/>
</dbReference>
<dbReference type="Pfam" id="PF21089">
    <property type="entry name" value="PKS_DH_N"/>
    <property type="match status" value="1"/>
</dbReference>
<dbReference type="InterPro" id="IPR016035">
    <property type="entry name" value="Acyl_Trfase/lysoPLipase"/>
</dbReference>
<dbReference type="PROSITE" id="PS50075">
    <property type="entry name" value="CARRIER"/>
    <property type="match status" value="1"/>
</dbReference>
<dbReference type="Pfam" id="PF00550">
    <property type="entry name" value="PP-binding"/>
    <property type="match status" value="1"/>
</dbReference>
<dbReference type="PROSITE" id="PS52019">
    <property type="entry name" value="PKS_MFAS_DH"/>
    <property type="match status" value="1"/>
</dbReference>
<feature type="region of interest" description="C-terminal hotdog fold" evidence="5">
    <location>
        <begin position="1020"/>
        <end position="1179"/>
    </location>
</feature>
<dbReference type="Gene3D" id="3.30.70.3290">
    <property type="match status" value="1"/>
</dbReference>
<dbReference type="Gene3D" id="1.10.1200.10">
    <property type="entry name" value="ACP-like"/>
    <property type="match status" value="1"/>
</dbReference>
<accession>A0AA39XPD0</accession>
<dbReference type="SMART" id="SM00829">
    <property type="entry name" value="PKS_ER"/>
    <property type="match status" value="1"/>
</dbReference>
<dbReference type="CDD" id="cd05195">
    <property type="entry name" value="enoyl_red"/>
    <property type="match status" value="1"/>
</dbReference>
<dbReference type="GO" id="GO:0031177">
    <property type="term" value="F:phosphopantetheine binding"/>
    <property type="evidence" value="ECO:0007669"/>
    <property type="project" value="InterPro"/>
</dbReference>
<dbReference type="InterPro" id="IPR036291">
    <property type="entry name" value="NAD(P)-bd_dom_sf"/>
</dbReference>
<keyword evidence="4" id="KW-0511">Multifunctional enzyme</keyword>
<evidence type="ECO:0000259" key="6">
    <source>
        <dbReference type="PROSITE" id="PS50075"/>
    </source>
</evidence>
<dbReference type="InterPro" id="IPR014031">
    <property type="entry name" value="Ketoacyl_synth_C"/>
</dbReference>
<evidence type="ECO:0000313" key="9">
    <source>
        <dbReference type="EMBL" id="KAK0637644.1"/>
    </source>
</evidence>
<dbReference type="Pfam" id="PF00698">
    <property type="entry name" value="Acyl_transf_1"/>
    <property type="match status" value="1"/>
</dbReference>
<dbReference type="SUPFAM" id="SSF55048">
    <property type="entry name" value="Probable ACP-binding domain of malonyl-CoA ACP transacylase"/>
    <property type="match status" value="1"/>
</dbReference>
<evidence type="ECO:0000256" key="1">
    <source>
        <dbReference type="ARBA" id="ARBA00022450"/>
    </source>
</evidence>
<dbReference type="InterPro" id="IPR016036">
    <property type="entry name" value="Malonyl_transacylase_ACP-bd"/>
</dbReference>
<dbReference type="Gene3D" id="3.40.366.10">
    <property type="entry name" value="Malonyl-Coenzyme A Acyl Carrier Protein, domain 2"/>
    <property type="match status" value="1"/>
</dbReference>
<evidence type="ECO:0000256" key="3">
    <source>
        <dbReference type="ARBA" id="ARBA00022679"/>
    </source>
</evidence>
<dbReference type="Pfam" id="PF08659">
    <property type="entry name" value="KR"/>
    <property type="match status" value="1"/>
</dbReference>
<dbReference type="SMART" id="SM00822">
    <property type="entry name" value="PKS_KR"/>
    <property type="match status" value="1"/>
</dbReference>
<dbReference type="GO" id="GO:0004312">
    <property type="term" value="F:fatty acid synthase activity"/>
    <property type="evidence" value="ECO:0007669"/>
    <property type="project" value="TreeGrafter"/>
</dbReference>
<dbReference type="InterPro" id="IPR020807">
    <property type="entry name" value="PKS_DH"/>
</dbReference>
<keyword evidence="2" id="KW-0597">Phosphoprotein</keyword>
<dbReference type="PANTHER" id="PTHR43775:SF18">
    <property type="entry name" value="ENZYME, PUTATIVE (JCVI)-RELATED"/>
    <property type="match status" value="1"/>
</dbReference>
<feature type="active site" description="Proton acceptor; for dehydratase activity" evidence="5">
    <location>
        <position position="903"/>
    </location>
</feature>
<dbReference type="Pfam" id="PF16197">
    <property type="entry name" value="KAsynt_C_assoc"/>
    <property type="match status" value="1"/>
</dbReference>
<dbReference type="Pfam" id="PF00109">
    <property type="entry name" value="ketoacyl-synt"/>
    <property type="match status" value="1"/>
</dbReference>
<dbReference type="InterPro" id="IPR020843">
    <property type="entry name" value="ER"/>
</dbReference>
<feature type="domain" description="Carrier" evidence="6">
    <location>
        <begin position="2177"/>
        <end position="2253"/>
    </location>
</feature>
<dbReference type="SUPFAM" id="SSF53901">
    <property type="entry name" value="Thiolase-like"/>
    <property type="match status" value="1"/>
</dbReference>
<dbReference type="InterPro" id="IPR009081">
    <property type="entry name" value="PP-bd_ACP"/>
</dbReference>
<dbReference type="InterPro" id="IPR020806">
    <property type="entry name" value="PKS_PP-bd"/>
</dbReference>
<feature type="region of interest" description="N-terminal hotdog fold" evidence="5">
    <location>
        <begin position="870"/>
        <end position="1008"/>
    </location>
</feature>
<dbReference type="InterPro" id="IPR032821">
    <property type="entry name" value="PKS_assoc"/>
</dbReference>
<dbReference type="CDD" id="cd00833">
    <property type="entry name" value="PKS"/>
    <property type="match status" value="1"/>
</dbReference>
<dbReference type="InterPro" id="IPR013154">
    <property type="entry name" value="ADH-like_N"/>
</dbReference>
<reference evidence="9" key="1">
    <citation type="submission" date="2023-06" db="EMBL/GenBank/DDBJ databases">
        <title>Multi-omics analyses reveal the molecular pathogenesis toolkit of Lasiodiplodia hormozganensis, a cross-kingdom pathogen.</title>
        <authorList>
            <person name="Felix C."/>
            <person name="Meneses R."/>
            <person name="Goncalves M.F.M."/>
            <person name="Tilleman L."/>
            <person name="Duarte A.S."/>
            <person name="Jorrin-Novo J.V."/>
            <person name="Van De Peer Y."/>
            <person name="Deforce D."/>
            <person name="Van Nieuwerburgh F."/>
            <person name="Esteves A.C."/>
            <person name="Alves A."/>
        </authorList>
    </citation>
    <scope>NUCLEOTIDE SEQUENCE</scope>
    <source>
        <strain evidence="9">CBS 339.90</strain>
    </source>
</reference>
<dbReference type="Pfam" id="PF02801">
    <property type="entry name" value="Ketoacyl-synt_C"/>
    <property type="match status" value="1"/>
</dbReference>
<keyword evidence="3" id="KW-0808">Transferase</keyword>
<protein>
    <submittedName>
        <fullName evidence="9">Fumagillin dodecapentaenoate synthase</fullName>
    </submittedName>
</protein>
<dbReference type="EMBL" id="JAUJDW010000119">
    <property type="protein sequence ID" value="KAK0637644.1"/>
    <property type="molecule type" value="Genomic_DNA"/>
</dbReference>
<evidence type="ECO:0000256" key="4">
    <source>
        <dbReference type="ARBA" id="ARBA00023268"/>
    </source>
</evidence>
<evidence type="ECO:0000259" key="8">
    <source>
        <dbReference type="PROSITE" id="PS52019"/>
    </source>
</evidence>
<keyword evidence="1" id="KW-0596">Phosphopantetheine</keyword>
<dbReference type="SMART" id="SM00823">
    <property type="entry name" value="PKS_PP"/>
    <property type="match status" value="1"/>
</dbReference>
<dbReference type="InterPro" id="IPR020841">
    <property type="entry name" value="PKS_Beta-ketoAc_synthase_dom"/>
</dbReference>
<dbReference type="InterPro" id="IPR057326">
    <property type="entry name" value="KR_dom"/>
</dbReference>
<dbReference type="InterPro" id="IPR049552">
    <property type="entry name" value="PKS_DH_N"/>
</dbReference>
<evidence type="ECO:0000256" key="2">
    <source>
        <dbReference type="ARBA" id="ARBA00022553"/>
    </source>
</evidence>
<dbReference type="Gene3D" id="3.90.180.10">
    <property type="entry name" value="Medium-chain alcohol dehydrogenases, catalytic domain"/>
    <property type="match status" value="2"/>
</dbReference>
<dbReference type="InterPro" id="IPR016039">
    <property type="entry name" value="Thiolase-like"/>
</dbReference>
<dbReference type="InterPro" id="IPR014030">
    <property type="entry name" value="Ketoacyl_synth_N"/>
</dbReference>
<dbReference type="InterPro" id="IPR042104">
    <property type="entry name" value="PKS_dehydratase_sf"/>
</dbReference>
<gene>
    <name evidence="9" type="primary">af370</name>
    <name evidence="9" type="ORF">DIS24_g10600</name>
</gene>
<dbReference type="InterPro" id="IPR056501">
    <property type="entry name" value="NAD-bd_HRPKS_sdrA"/>
</dbReference>
<dbReference type="SMART" id="SM00825">
    <property type="entry name" value="PKS_KS"/>
    <property type="match status" value="1"/>
</dbReference>
<keyword evidence="10" id="KW-1185">Reference proteome</keyword>
<dbReference type="InterPro" id="IPR014043">
    <property type="entry name" value="Acyl_transferase_dom"/>
</dbReference>
<dbReference type="InterPro" id="IPR011032">
    <property type="entry name" value="GroES-like_sf"/>
</dbReference>
<feature type="domain" description="Ketosynthase family 3 (KS3)" evidence="7">
    <location>
        <begin position="1"/>
        <end position="371"/>
    </location>
</feature>
<dbReference type="GO" id="GO:0006633">
    <property type="term" value="P:fatty acid biosynthetic process"/>
    <property type="evidence" value="ECO:0007669"/>
    <property type="project" value="TreeGrafter"/>
</dbReference>
<dbReference type="GO" id="GO:0016491">
    <property type="term" value="F:oxidoreductase activity"/>
    <property type="evidence" value="ECO:0007669"/>
    <property type="project" value="InterPro"/>
</dbReference>